<dbReference type="Proteomes" id="UP000447434">
    <property type="component" value="Chromosome 6"/>
</dbReference>
<dbReference type="OrthoDB" id="841681at2759"/>
<evidence type="ECO:0000259" key="4">
    <source>
        <dbReference type="SMART" id="SM00856"/>
    </source>
</evidence>
<gene>
    <name evidence="5" type="ORF">Lalb_Chr06g0166521</name>
</gene>
<evidence type="ECO:0000313" key="6">
    <source>
        <dbReference type="Proteomes" id="UP000447434"/>
    </source>
</evidence>
<dbReference type="PANTHER" id="PTHR31080">
    <property type="entry name" value="PECTINESTERASE INHIBITOR-LIKE"/>
    <property type="match status" value="1"/>
</dbReference>
<organism evidence="5 6">
    <name type="scientific">Lupinus albus</name>
    <name type="common">White lupine</name>
    <name type="synonym">Lupinus termis</name>
    <dbReference type="NCBI Taxonomy" id="3870"/>
    <lineage>
        <taxon>Eukaryota</taxon>
        <taxon>Viridiplantae</taxon>
        <taxon>Streptophyta</taxon>
        <taxon>Embryophyta</taxon>
        <taxon>Tracheophyta</taxon>
        <taxon>Spermatophyta</taxon>
        <taxon>Magnoliopsida</taxon>
        <taxon>eudicotyledons</taxon>
        <taxon>Gunneridae</taxon>
        <taxon>Pentapetalae</taxon>
        <taxon>rosids</taxon>
        <taxon>fabids</taxon>
        <taxon>Fabales</taxon>
        <taxon>Fabaceae</taxon>
        <taxon>Papilionoideae</taxon>
        <taxon>50 kb inversion clade</taxon>
        <taxon>genistoids sensu lato</taxon>
        <taxon>core genistoids</taxon>
        <taxon>Genisteae</taxon>
        <taxon>Lupinus</taxon>
    </lineage>
</organism>
<keyword evidence="6" id="KW-1185">Reference proteome</keyword>
<comment type="similarity">
    <text evidence="2">Belongs to the PMEI family.</text>
</comment>
<comment type="caution">
    <text evidence="5">The sequence shown here is derived from an EMBL/GenBank/DDBJ whole genome shotgun (WGS) entry which is preliminary data.</text>
</comment>
<evidence type="ECO:0000256" key="2">
    <source>
        <dbReference type="ARBA" id="ARBA00038471"/>
    </source>
</evidence>
<proteinExistence type="inferred from homology"/>
<feature type="chain" id="PRO_5025337720" evidence="3">
    <location>
        <begin position="24"/>
        <end position="179"/>
    </location>
</feature>
<evidence type="ECO:0000256" key="1">
    <source>
        <dbReference type="ARBA" id="ARBA00022729"/>
    </source>
</evidence>
<dbReference type="EMBL" id="WOCE01000006">
    <property type="protein sequence ID" value="KAE9611822.1"/>
    <property type="molecule type" value="Genomic_DNA"/>
</dbReference>
<dbReference type="InterPro" id="IPR006501">
    <property type="entry name" value="Pectinesterase_inhib_dom"/>
</dbReference>
<keyword evidence="1 3" id="KW-0732">Signal</keyword>
<sequence length="179" mass="19248">MDSITKFMSLLTISLMLLHKTSGAKLKGKVLMNNVCQQTPHKDLCMQVLSSDPTSGFGNLQDLALISLKVAAANATGILTQVKMLIDNDNLDPGIQQGLSDCKENLLQAEAQLEDTFAAILNNTKHDAQIWLKATLSAIDTCDASIPGNNDALSLKSVEFRKLCDIAVALCKAALAKYN</sequence>
<dbReference type="SMART" id="SM00856">
    <property type="entry name" value="PMEI"/>
    <property type="match status" value="1"/>
</dbReference>
<evidence type="ECO:0000256" key="3">
    <source>
        <dbReference type="SAM" id="SignalP"/>
    </source>
</evidence>
<reference evidence="6" key="1">
    <citation type="journal article" date="2020" name="Nat. Commun.">
        <title>Genome sequence of the cluster root forming white lupin.</title>
        <authorList>
            <person name="Hufnagel B."/>
            <person name="Marques A."/>
            <person name="Soriano A."/>
            <person name="Marques L."/>
            <person name="Divol F."/>
            <person name="Doumas P."/>
            <person name="Sallet E."/>
            <person name="Mancinotti D."/>
            <person name="Carrere S."/>
            <person name="Marande W."/>
            <person name="Arribat S."/>
            <person name="Keller J."/>
            <person name="Huneau C."/>
            <person name="Blein T."/>
            <person name="Aime D."/>
            <person name="Laguerre M."/>
            <person name="Taylor J."/>
            <person name="Schubert V."/>
            <person name="Nelson M."/>
            <person name="Geu-Flores F."/>
            <person name="Crespi M."/>
            <person name="Gallardo-Guerrero K."/>
            <person name="Delaux P.-M."/>
            <person name="Salse J."/>
            <person name="Berges H."/>
            <person name="Guyot R."/>
            <person name="Gouzy J."/>
            <person name="Peret B."/>
        </authorList>
    </citation>
    <scope>NUCLEOTIDE SEQUENCE [LARGE SCALE GENOMIC DNA]</scope>
    <source>
        <strain evidence="6">cv. Amiga</strain>
    </source>
</reference>
<dbReference type="AlphaFoldDB" id="A0A6A4QDY3"/>
<dbReference type="InterPro" id="IPR051955">
    <property type="entry name" value="PME_Inhibitor"/>
</dbReference>
<dbReference type="GO" id="GO:0004857">
    <property type="term" value="F:enzyme inhibitor activity"/>
    <property type="evidence" value="ECO:0007669"/>
    <property type="project" value="InterPro"/>
</dbReference>
<dbReference type="Gene3D" id="1.20.140.40">
    <property type="entry name" value="Invertase/pectin methylesterase inhibitor family protein"/>
    <property type="match status" value="1"/>
</dbReference>
<dbReference type="SUPFAM" id="SSF101148">
    <property type="entry name" value="Plant invertase/pectin methylesterase inhibitor"/>
    <property type="match status" value="1"/>
</dbReference>
<dbReference type="NCBIfam" id="TIGR01614">
    <property type="entry name" value="PME_inhib"/>
    <property type="match status" value="1"/>
</dbReference>
<dbReference type="PANTHER" id="PTHR31080:SF296">
    <property type="entry name" value="OS05G0360900 PROTEIN"/>
    <property type="match status" value="1"/>
</dbReference>
<name>A0A6A4QDY3_LUPAL</name>
<evidence type="ECO:0000313" key="5">
    <source>
        <dbReference type="EMBL" id="KAE9611822.1"/>
    </source>
</evidence>
<accession>A0A6A4QDY3</accession>
<dbReference type="InterPro" id="IPR035513">
    <property type="entry name" value="Invertase/methylesterase_inhib"/>
</dbReference>
<feature type="domain" description="Pectinesterase inhibitor" evidence="4">
    <location>
        <begin position="27"/>
        <end position="170"/>
    </location>
</feature>
<dbReference type="CDD" id="cd15801">
    <property type="entry name" value="PMEI-like_1"/>
    <property type="match status" value="1"/>
</dbReference>
<feature type="signal peptide" evidence="3">
    <location>
        <begin position="1"/>
        <end position="23"/>
    </location>
</feature>
<protein>
    <submittedName>
        <fullName evidence="5">Putative pectinesterase inhibitor domain-containing protein</fullName>
    </submittedName>
</protein>
<dbReference type="Pfam" id="PF04043">
    <property type="entry name" value="PMEI"/>
    <property type="match status" value="1"/>
</dbReference>